<dbReference type="Proteomes" id="UP001056120">
    <property type="component" value="Linkage Group LG15"/>
</dbReference>
<reference evidence="2" key="1">
    <citation type="journal article" date="2022" name="Mol. Ecol. Resour.">
        <title>The genomes of chicory, endive, great burdock and yacon provide insights into Asteraceae palaeo-polyploidization history and plant inulin production.</title>
        <authorList>
            <person name="Fan W."/>
            <person name="Wang S."/>
            <person name="Wang H."/>
            <person name="Wang A."/>
            <person name="Jiang F."/>
            <person name="Liu H."/>
            <person name="Zhao H."/>
            <person name="Xu D."/>
            <person name="Zhang Y."/>
        </authorList>
    </citation>
    <scope>NUCLEOTIDE SEQUENCE [LARGE SCALE GENOMIC DNA]</scope>
    <source>
        <strain evidence="2">cv. Yunnan</strain>
    </source>
</reference>
<evidence type="ECO:0000313" key="1">
    <source>
        <dbReference type="EMBL" id="KAI3777216.1"/>
    </source>
</evidence>
<name>A0ACB9G1W6_9ASTR</name>
<dbReference type="EMBL" id="CM042032">
    <property type="protein sequence ID" value="KAI3777216.1"/>
    <property type="molecule type" value="Genomic_DNA"/>
</dbReference>
<sequence length="67" mass="7917">MDLDYKYNFKNKENQSPPLSNQSQISPFLHANPLAQKLHLLTLIDSRLHHSLHHTYSCNNQIKTIRY</sequence>
<protein>
    <submittedName>
        <fullName evidence="1">Uncharacterized protein</fullName>
    </submittedName>
</protein>
<reference evidence="1 2" key="2">
    <citation type="journal article" date="2022" name="Mol. Ecol. Resour.">
        <title>The genomes of chicory, endive, great burdock and yacon provide insights into Asteraceae paleo-polyploidization history and plant inulin production.</title>
        <authorList>
            <person name="Fan W."/>
            <person name="Wang S."/>
            <person name="Wang H."/>
            <person name="Wang A."/>
            <person name="Jiang F."/>
            <person name="Liu H."/>
            <person name="Zhao H."/>
            <person name="Xu D."/>
            <person name="Zhang Y."/>
        </authorList>
    </citation>
    <scope>NUCLEOTIDE SEQUENCE [LARGE SCALE GENOMIC DNA]</scope>
    <source>
        <strain evidence="2">cv. Yunnan</strain>
        <tissue evidence="1">Leaves</tissue>
    </source>
</reference>
<keyword evidence="2" id="KW-1185">Reference proteome</keyword>
<comment type="caution">
    <text evidence="1">The sequence shown here is derived from an EMBL/GenBank/DDBJ whole genome shotgun (WGS) entry which is preliminary data.</text>
</comment>
<organism evidence="1 2">
    <name type="scientific">Smallanthus sonchifolius</name>
    <dbReference type="NCBI Taxonomy" id="185202"/>
    <lineage>
        <taxon>Eukaryota</taxon>
        <taxon>Viridiplantae</taxon>
        <taxon>Streptophyta</taxon>
        <taxon>Embryophyta</taxon>
        <taxon>Tracheophyta</taxon>
        <taxon>Spermatophyta</taxon>
        <taxon>Magnoliopsida</taxon>
        <taxon>eudicotyledons</taxon>
        <taxon>Gunneridae</taxon>
        <taxon>Pentapetalae</taxon>
        <taxon>asterids</taxon>
        <taxon>campanulids</taxon>
        <taxon>Asterales</taxon>
        <taxon>Asteraceae</taxon>
        <taxon>Asteroideae</taxon>
        <taxon>Heliantheae alliance</taxon>
        <taxon>Millerieae</taxon>
        <taxon>Smallanthus</taxon>
    </lineage>
</organism>
<evidence type="ECO:0000313" key="2">
    <source>
        <dbReference type="Proteomes" id="UP001056120"/>
    </source>
</evidence>
<proteinExistence type="predicted"/>
<gene>
    <name evidence="1" type="ORF">L1987_47013</name>
</gene>
<accession>A0ACB9G1W6</accession>